<reference evidence="1 2" key="1">
    <citation type="submission" date="2023-06" db="EMBL/GenBank/DDBJ databases">
        <title>Sporosarcina sp. nov., isolated from Korean traditional fermented seafood 'Jeotgal'.</title>
        <authorList>
            <person name="Yang A.-I."/>
            <person name="Shin N.-R."/>
        </authorList>
    </citation>
    <scope>NUCLEOTIDE SEQUENCE [LARGE SCALE GENOMIC DNA]</scope>
    <source>
        <strain evidence="1 2">KCTC3840</strain>
    </source>
</reference>
<keyword evidence="2" id="KW-1185">Reference proteome</keyword>
<proteinExistence type="predicted"/>
<evidence type="ECO:0000313" key="2">
    <source>
        <dbReference type="Proteomes" id="UP001280629"/>
    </source>
</evidence>
<dbReference type="Proteomes" id="UP001280629">
    <property type="component" value="Unassembled WGS sequence"/>
</dbReference>
<comment type="caution">
    <text evidence="1">The sequence shown here is derived from an EMBL/GenBank/DDBJ whole genome shotgun (WGS) entry which is preliminary data.</text>
</comment>
<name>A0ABU4G4V5_9BACL</name>
<dbReference type="InterPro" id="IPR019644">
    <property type="entry name" value="DUF2508"/>
</dbReference>
<dbReference type="RefSeq" id="WP_317937034.1">
    <property type="nucleotide sequence ID" value="NZ_JAUBDH010000013.1"/>
</dbReference>
<sequence>MKRSGGLFRRKHKIKREYDEKLRALMLDTREEWERAKSIEKYADDFDQEVLIHRKIAECNHFYLYKEAKIRNLGIE</sequence>
<evidence type="ECO:0000313" key="1">
    <source>
        <dbReference type="EMBL" id="MDW0111385.1"/>
    </source>
</evidence>
<protein>
    <submittedName>
        <fullName evidence="1">YaaL family protein</fullName>
    </submittedName>
</protein>
<dbReference type="EMBL" id="JAUBDH010000013">
    <property type="protein sequence ID" value="MDW0111385.1"/>
    <property type="molecule type" value="Genomic_DNA"/>
</dbReference>
<gene>
    <name evidence="1" type="ORF">QT716_15275</name>
</gene>
<accession>A0ABU4G4V5</accession>
<organism evidence="1 2">
    <name type="scientific">Sporosarcina aquimarina</name>
    <dbReference type="NCBI Taxonomy" id="114975"/>
    <lineage>
        <taxon>Bacteria</taxon>
        <taxon>Bacillati</taxon>
        <taxon>Bacillota</taxon>
        <taxon>Bacilli</taxon>
        <taxon>Bacillales</taxon>
        <taxon>Caryophanaceae</taxon>
        <taxon>Sporosarcina</taxon>
    </lineage>
</organism>
<dbReference type="Pfam" id="PF10704">
    <property type="entry name" value="DUF2508"/>
    <property type="match status" value="1"/>
</dbReference>